<dbReference type="HOGENOM" id="CLU_1643474_0_0_1"/>
<evidence type="ECO:0000313" key="1">
    <source>
        <dbReference type="EMBL" id="KIW71985.1"/>
    </source>
</evidence>
<reference evidence="1 2" key="1">
    <citation type="submission" date="2015-01" db="EMBL/GenBank/DDBJ databases">
        <title>The Genome Sequence of Capronia semiimmersa CBS27337.</title>
        <authorList>
            <consortium name="The Broad Institute Genomics Platform"/>
            <person name="Cuomo C."/>
            <person name="de Hoog S."/>
            <person name="Gorbushina A."/>
            <person name="Stielow B."/>
            <person name="Teixiera M."/>
            <person name="Abouelleil A."/>
            <person name="Chapman S.B."/>
            <person name="Priest M."/>
            <person name="Young S.K."/>
            <person name="Wortman J."/>
            <person name="Nusbaum C."/>
            <person name="Birren B."/>
        </authorList>
    </citation>
    <scope>NUCLEOTIDE SEQUENCE [LARGE SCALE GENOMIC DNA]</scope>
    <source>
        <strain evidence="1 2">CBS 27337</strain>
    </source>
</reference>
<sequence>MTSSKCQWQHRAINCKPISSTSLIRLLRRLMSYGSWSAPALVYCVGSDRFFLWTPLSVWPAVAGAQRPRCGILLGLQAGKSLEARAYRGKEVNLGKGLSAYLARGKRACKTRRKSLHGWISSVSLVDIASTLDLWTFVFRYTCPMLYDYVSFKRDAIISHV</sequence>
<proteinExistence type="predicted"/>
<organism evidence="1 2">
    <name type="scientific">Phialophora macrospora</name>
    <dbReference type="NCBI Taxonomy" id="1851006"/>
    <lineage>
        <taxon>Eukaryota</taxon>
        <taxon>Fungi</taxon>
        <taxon>Dikarya</taxon>
        <taxon>Ascomycota</taxon>
        <taxon>Pezizomycotina</taxon>
        <taxon>Eurotiomycetes</taxon>
        <taxon>Chaetothyriomycetidae</taxon>
        <taxon>Chaetothyriales</taxon>
        <taxon>Herpotrichiellaceae</taxon>
        <taxon>Phialophora</taxon>
    </lineage>
</organism>
<dbReference type="EMBL" id="KN846956">
    <property type="protein sequence ID" value="KIW71985.1"/>
    <property type="molecule type" value="Genomic_DNA"/>
</dbReference>
<dbReference type="AlphaFoldDB" id="A0A0D2FZT5"/>
<accession>A0A0D2FZT5</accession>
<protein>
    <submittedName>
        <fullName evidence="1">Uncharacterized protein</fullName>
    </submittedName>
</protein>
<evidence type="ECO:0000313" key="2">
    <source>
        <dbReference type="Proteomes" id="UP000054266"/>
    </source>
</evidence>
<keyword evidence="2" id="KW-1185">Reference proteome</keyword>
<dbReference type="Proteomes" id="UP000054266">
    <property type="component" value="Unassembled WGS sequence"/>
</dbReference>
<name>A0A0D2FZT5_9EURO</name>
<gene>
    <name evidence="1" type="ORF">PV04_00209</name>
</gene>